<dbReference type="CDD" id="cd02569">
    <property type="entry name" value="PseudoU_synth_ScPus3"/>
    <property type="match status" value="1"/>
</dbReference>
<keyword evidence="4" id="KW-0732">Signal</keyword>
<dbReference type="GO" id="GO:0003723">
    <property type="term" value="F:RNA binding"/>
    <property type="evidence" value="ECO:0007669"/>
    <property type="project" value="InterPro"/>
</dbReference>
<dbReference type="GO" id="GO:1990481">
    <property type="term" value="P:mRNA pseudouridine synthesis"/>
    <property type="evidence" value="ECO:0007669"/>
    <property type="project" value="TreeGrafter"/>
</dbReference>
<dbReference type="GeneID" id="105430818"/>
<dbReference type="InterPro" id="IPR020097">
    <property type="entry name" value="PsdUridine_synth_TruA_a/b_dom"/>
</dbReference>
<dbReference type="PANTHER" id="PTHR11142">
    <property type="entry name" value="PSEUDOURIDYLATE SYNTHASE"/>
    <property type="match status" value="1"/>
</dbReference>
<dbReference type="AlphaFoldDB" id="A0A6I9WME7"/>
<dbReference type="InterPro" id="IPR020103">
    <property type="entry name" value="PsdUridine_synth_cat_dom_sf"/>
</dbReference>
<dbReference type="NCBIfam" id="TIGR00071">
    <property type="entry name" value="hisT_truA"/>
    <property type="match status" value="1"/>
</dbReference>
<evidence type="ECO:0000259" key="5">
    <source>
        <dbReference type="Pfam" id="PF01416"/>
    </source>
</evidence>
<dbReference type="GO" id="GO:0031119">
    <property type="term" value="P:tRNA pseudouridine synthesis"/>
    <property type="evidence" value="ECO:0007669"/>
    <property type="project" value="TreeGrafter"/>
</dbReference>
<evidence type="ECO:0000256" key="1">
    <source>
        <dbReference type="ARBA" id="ARBA00009375"/>
    </source>
</evidence>
<protein>
    <submittedName>
        <fullName evidence="7">tRNA pseudouridine(38/39) synthase isoform X1</fullName>
    </submittedName>
</protein>
<evidence type="ECO:0000256" key="2">
    <source>
        <dbReference type="ARBA" id="ARBA00022694"/>
    </source>
</evidence>
<dbReference type="GO" id="GO:0009982">
    <property type="term" value="F:pseudouridine synthase activity"/>
    <property type="evidence" value="ECO:0007669"/>
    <property type="project" value="InterPro"/>
</dbReference>
<feature type="signal peptide" evidence="4">
    <location>
        <begin position="1"/>
        <end position="18"/>
    </location>
</feature>
<proteinExistence type="inferred from homology"/>
<sequence length="478" mass="55655">MFYFLAFLFFSLNGKYICLVLVQKVGHGAATKSRLSAQITCAATHVYLASTIMAKVLRKCAKTGKSTREQLEMLDKSELIDKILQLEARNEQLRLLITKGTDVESRKEGTPGKVRKSFDFSRYHKRHILLKFYYLGWDYHGFAVQEDTNETIEHHLFAALSKSCCIESRESANYHRCGRTDKGVSSFSQVISLDVRSRLEPENQGNLSDELPYCKILNRLLPMNIRCIAWCPVSSNFSARFDCKYRRYRYFFPRGNLDIVAMDKAVKYAIGDHDFRNICKMDVANGVVNFKRTVIDAQVTLVNDQNVEKSTGYDMCELEITSQAFLWHQIRCLMGILLLIGRRKEEPEIILRLLDIETCPQKPQYNMAHQIPLNLWYCDYENVKWFIDENELLNTIKILQQDWAINIIKSTMIKNMLMELENLVNCVNIDFQSDCLLLGVQSKIYQPLMKREMCESLENKIKHYEKKRKFEVTHSEVT</sequence>
<dbReference type="OrthoDB" id="25767at2759"/>
<dbReference type="InterPro" id="IPR041707">
    <property type="entry name" value="Pus3-like"/>
</dbReference>
<feature type="chain" id="PRO_5027021091" evidence="4">
    <location>
        <begin position="19"/>
        <end position="478"/>
    </location>
</feature>
<reference evidence="7" key="1">
    <citation type="submission" date="2025-08" db="UniProtKB">
        <authorList>
            <consortium name="RefSeq"/>
        </authorList>
    </citation>
    <scope>IDENTIFICATION</scope>
</reference>
<dbReference type="SUPFAM" id="SSF55120">
    <property type="entry name" value="Pseudouridine synthase"/>
    <property type="match status" value="1"/>
</dbReference>
<dbReference type="Pfam" id="PF01416">
    <property type="entry name" value="PseudoU_synth_1"/>
    <property type="match status" value="1"/>
</dbReference>
<dbReference type="Gene3D" id="3.30.70.660">
    <property type="entry name" value="Pseudouridine synthase I, catalytic domain, C-terminal subdomain"/>
    <property type="match status" value="1"/>
</dbReference>
<dbReference type="PANTHER" id="PTHR11142:SF5">
    <property type="entry name" value="TRNA PSEUDOURIDINE(38_39) SYNTHASE"/>
    <property type="match status" value="1"/>
</dbReference>
<keyword evidence="2" id="KW-0819">tRNA processing</keyword>
<dbReference type="InterPro" id="IPR001406">
    <property type="entry name" value="PsdUridine_synth_TruA"/>
</dbReference>
<evidence type="ECO:0000313" key="6">
    <source>
        <dbReference type="Proteomes" id="UP000504615"/>
    </source>
</evidence>
<evidence type="ECO:0000256" key="4">
    <source>
        <dbReference type="SAM" id="SignalP"/>
    </source>
</evidence>
<dbReference type="Gene3D" id="3.30.70.580">
    <property type="entry name" value="Pseudouridine synthase I, catalytic domain, N-terminal subdomain"/>
    <property type="match status" value="1"/>
</dbReference>
<dbReference type="KEGG" id="pbar:105430818"/>
<dbReference type="GO" id="GO:0005737">
    <property type="term" value="C:cytoplasm"/>
    <property type="evidence" value="ECO:0007669"/>
    <property type="project" value="TreeGrafter"/>
</dbReference>
<keyword evidence="6" id="KW-1185">Reference proteome</keyword>
<dbReference type="Proteomes" id="UP000504615">
    <property type="component" value="Unplaced"/>
</dbReference>
<name>A0A6I9WME7_9HYME</name>
<evidence type="ECO:0000313" key="7">
    <source>
        <dbReference type="RefSeq" id="XP_011642844.1"/>
    </source>
</evidence>
<accession>A0A6I9WME7</accession>
<comment type="similarity">
    <text evidence="1">Belongs to the tRNA pseudouridine synthase TruA family.</text>
</comment>
<feature type="domain" description="Pseudouridine synthase I TruA alpha/beta" evidence="5">
    <location>
        <begin position="265"/>
        <end position="381"/>
    </location>
</feature>
<dbReference type="FunFam" id="3.30.70.580:FF:000007">
    <property type="entry name" value="tRNA pseudouridine synthase"/>
    <property type="match status" value="1"/>
</dbReference>
<dbReference type="InterPro" id="IPR020094">
    <property type="entry name" value="TruA/RsuA/RluB/E/F_N"/>
</dbReference>
<dbReference type="GO" id="GO:0005634">
    <property type="term" value="C:nucleus"/>
    <property type="evidence" value="ECO:0007669"/>
    <property type="project" value="TreeGrafter"/>
</dbReference>
<organism evidence="6 7">
    <name type="scientific">Pogonomyrmex barbatus</name>
    <name type="common">red harvester ant</name>
    <dbReference type="NCBI Taxonomy" id="144034"/>
    <lineage>
        <taxon>Eukaryota</taxon>
        <taxon>Metazoa</taxon>
        <taxon>Ecdysozoa</taxon>
        <taxon>Arthropoda</taxon>
        <taxon>Hexapoda</taxon>
        <taxon>Insecta</taxon>
        <taxon>Pterygota</taxon>
        <taxon>Neoptera</taxon>
        <taxon>Endopterygota</taxon>
        <taxon>Hymenoptera</taxon>
        <taxon>Apocrita</taxon>
        <taxon>Aculeata</taxon>
        <taxon>Formicoidea</taxon>
        <taxon>Formicidae</taxon>
        <taxon>Myrmicinae</taxon>
        <taxon>Pogonomyrmex</taxon>
    </lineage>
</organism>
<evidence type="ECO:0000256" key="3">
    <source>
        <dbReference type="ARBA" id="ARBA00023235"/>
    </source>
</evidence>
<keyword evidence="3" id="KW-0413">Isomerase</keyword>
<dbReference type="InterPro" id="IPR020095">
    <property type="entry name" value="PsdUridine_synth_TruA_C"/>
</dbReference>
<dbReference type="RefSeq" id="XP_011642844.1">
    <property type="nucleotide sequence ID" value="XM_011644542.2"/>
</dbReference>
<gene>
    <name evidence="7" type="primary">LOC105430818</name>
</gene>
<dbReference type="HAMAP" id="MF_00171">
    <property type="entry name" value="TruA"/>
    <property type="match status" value="1"/>
</dbReference>